<evidence type="ECO:0000256" key="1">
    <source>
        <dbReference type="SAM" id="Phobius"/>
    </source>
</evidence>
<reference evidence="3 4" key="1">
    <citation type="submission" date="2023-10" db="EMBL/GenBank/DDBJ databases">
        <title>The genome sequence of Streptomyces sp. HUAS YS2.</title>
        <authorList>
            <person name="Mo P."/>
        </authorList>
    </citation>
    <scope>NUCLEOTIDE SEQUENCE [LARGE SCALE GENOMIC DNA]</scope>
    <source>
        <strain evidence="3 4">HUAS YS2</strain>
    </source>
</reference>
<dbReference type="NCBIfam" id="TIGR04222">
    <property type="entry name" value="near_uncomplex"/>
    <property type="match status" value="1"/>
</dbReference>
<feature type="signal peptide" evidence="2">
    <location>
        <begin position="1"/>
        <end position="24"/>
    </location>
</feature>
<name>A0ABZ0LQC7_9ACTN</name>
<keyword evidence="2" id="KW-0732">Signal</keyword>
<organism evidence="3 4">
    <name type="scientific">Streptomyces solicathayae</name>
    <dbReference type="NCBI Taxonomy" id="3081768"/>
    <lineage>
        <taxon>Bacteria</taxon>
        <taxon>Bacillati</taxon>
        <taxon>Actinomycetota</taxon>
        <taxon>Actinomycetes</taxon>
        <taxon>Kitasatosporales</taxon>
        <taxon>Streptomycetaceae</taxon>
        <taxon>Streptomyces</taxon>
    </lineage>
</organism>
<feature type="transmembrane region" description="Helical" evidence="1">
    <location>
        <begin position="153"/>
        <end position="175"/>
    </location>
</feature>
<evidence type="ECO:0000256" key="2">
    <source>
        <dbReference type="SAM" id="SignalP"/>
    </source>
</evidence>
<keyword evidence="1" id="KW-0472">Membrane</keyword>
<feature type="chain" id="PRO_5045977224" evidence="2">
    <location>
        <begin position="25"/>
        <end position="251"/>
    </location>
</feature>
<proteinExistence type="predicted"/>
<evidence type="ECO:0000313" key="3">
    <source>
        <dbReference type="EMBL" id="WOX21495.1"/>
    </source>
</evidence>
<keyword evidence="1" id="KW-1133">Transmembrane helix</keyword>
<accession>A0ABZ0LQC7</accession>
<gene>
    <name evidence="3" type="ORF">R2D22_08840</name>
</gene>
<dbReference type="EMBL" id="CP137573">
    <property type="protein sequence ID" value="WOX21495.1"/>
    <property type="molecule type" value="Genomic_DNA"/>
</dbReference>
<keyword evidence="4" id="KW-1185">Reference proteome</keyword>
<keyword evidence="1" id="KW-0812">Transmembrane</keyword>
<sequence length="251" mass="25780">MLWVPLLLVACAAAVLSSVRLCLAAVTAARPAPPEFVLGEDRDPGRELTLAEAAYLSGGPLRVADLTLVSMHRARRLLLAHTGWATVVDPEGRDDLERSVIGAIGPDGQARTTAIRPAVAAADAVRTVADRLVTAGLAVPEPGRRSVAAGVRAVFASLVLSLALAAGAVLILPQGVSVTPVLAWFSLPVVLTLGCLLAARAEAHPYPHWASPAGQVLLGEVPAADDPMAALATRGPRALADPGLRAALDAR</sequence>
<dbReference type="Proteomes" id="UP001301731">
    <property type="component" value="Chromosome"/>
</dbReference>
<evidence type="ECO:0000313" key="4">
    <source>
        <dbReference type="Proteomes" id="UP001301731"/>
    </source>
</evidence>
<feature type="transmembrane region" description="Helical" evidence="1">
    <location>
        <begin position="181"/>
        <end position="199"/>
    </location>
</feature>
<dbReference type="InterPro" id="IPR026467">
    <property type="entry name" value="Ser/Gly_Cys_C_dom"/>
</dbReference>
<dbReference type="RefSeq" id="WP_318102447.1">
    <property type="nucleotide sequence ID" value="NZ_CP137573.1"/>
</dbReference>
<protein>
    <submittedName>
        <fullName evidence="3">TIGR04222 domain-containing membrane protein</fullName>
    </submittedName>
</protein>